<dbReference type="Proteomes" id="UP000184148">
    <property type="component" value="Unassembled WGS sequence"/>
</dbReference>
<dbReference type="InterPro" id="IPR001926">
    <property type="entry name" value="TrpB-like_PALP"/>
</dbReference>
<protein>
    <recommendedName>
        <fullName evidence="4">Threonine synthase</fullName>
        <ecNumber evidence="4">4.2.3.1</ecNumber>
    </recommendedName>
</protein>
<dbReference type="GO" id="GO:0005737">
    <property type="term" value="C:cytoplasm"/>
    <property type="evidence" value="ECO:0007669"/>
    <property type="project" value="TreeGrafter"/>
</dbReference>
<keyword evidence="3 5" id="KW-0663">Pyridoxal phosphate</keyword>
<evidence type="ECO:0000259" key="6">
    <source>
        <dbReference type="Pfam" id="PF00291"/>
    </source>
</evidence>
<sequence>MKYESTRGNSPAVFSSEAIKMGIAPDGGLFVPLEKVIFTDGQLQSLTSLSYTQRAVSILKSFLTDFTLEELTRCVEAAYGGDKFDAPGVAPVKSLTPDTAVLELWHGPTCAFKDMALQILPQFLVRAMQKTGEISEIVILVATSGDTGKAALDGFADVPGTSIIVFFPEQGVSEVQRLQMVTQKGKNVHVIGVRGNFDDAQSGVKQVFGDKDLSLVLAEKGYRLSSANSINWGRLVPQIVYYFSAYADLVKAGTIQAGEKINFVVPTGNFGNILAGFYAKAMGLPVNRLICAANANNVLTDFIQTGHYDRNRKFFKTLSPSMDILISSNLERLLYELTGRQADKINRWMTELKTRGAYTVDQDTREKVRAHFWSDFADDRETLDTIKETWEQHRYLLDTHTAVAVRVLGKYRQATGDTTYSVVASTASPFKFNGSVAKALLGDEGIAGKSEFELLNDLSAFTGWPIPKGLRNLDKRPVLHKGVTDKDKIDEAVRNILLRP</sequence>
<dbReference type="OrthoDB" id="9763107at2"/>
<dbReference type="InterPro" id="IPR036052">
    <property type="entry name" value="TrpB-like_PALP_sf"/>
</dbReference>
<dbReference type="Gene3D" id="3.90.1380.10">
    <property type="entry name" value="Threonine synthase, N-terminal domain"/>
    <property type="match status" value="1"/>
</dbReference>
<evidence type="ECO:0000256" key="5">
    <source>
        <dbReference type="PIRSR" id="PIRSR604450-51"/>
    </source>
</evidence>
<gene>
    <name evidence="8" type="ORF">SAMN02745133_00975</name>
</gene>
<proteinExistence type="inferred from homology"/>
<dbReference type="GO" id="GO:0009088">
    <property type="term" value="P:threonine biosynthetic process"/>
    <property type="evidence" value="ECO:0007669"/>
    <property type="project" value="UniProtKB-UniRule"/>
</dbReference>
<comment type="cofactor">
    <cofactor evidence="1 5">
        <name>pyridoxal 5'-phosphate</name>
        <dbReference type="ChEBI" id="CHEBI:597326"/>
    </cofactor>
</comment>
<dbReference type="NCBIfam" id="TIGR00260">
    <property type="entry name" value="thrC"/>
    <property type="match status" value="1"/>
</dbReference>
<dbReference type="InterPro" id="IPR004450">
    <property type="entry name" value="Thr_synthase-like"/>
</dbReference>
<dbReference type="InterPro" id="IPR037158">
    <property type="entry name" value="Thr_synth_N_sf"/>
</dbReference>
<dbReference type="Pfam" id="PF24857">
    <property type="entry name" value="THR4_C"/>
    <property type="match status" value="1"/>
</dbReference>
<dbReference type="Pfam" id="PF00291">
    <property type="entry name" value="PALP"/>
    <property type="match status" value="1"/>
</dbReference>
<dbReference type="STRING" id="1121429.SAMN02745133_00975"/>
<dbReference type="Gene3D" id="3.40.50.1100">
    <property type="match status" value="2"/>
</dbReference>
<evidence type="ECO:0000256" key="3">
    <source>
        <dbReference type="ARBA" id="ARBA00022898"/>
    </source>
</evidence>
<dbReference type="GO" id="GO:0004795">
    <property type="term" value="F:threonine synthase activity"/>
    <property type="evidence" value="ECO:0007669"/>
    <property type="project" value="UniProtKB-UniRule"/>
</dbReference>
<accession>A0A1M4VS31</accession>
<dbReference type="Pfam" id="PF14821">
    <property type="entry name" value="Thr_synth_N"/>
    <property type="match status" value="1"/>
</dbReference>
<dbReference type="PANTHER" id="PTHR43515">
    <property type="entry name" value="THREONINE SYNTHASE-LIKE 1"/>
    <property type="match status" value="1"/>
</dbReference>
<keyword evidence="9" id="KW-1185">Reference proteome</keyword>
<evidence type="ECO:0000256" key="2">
    <source>
        <dbReference type="ARBA" id="ARBA00005517"/>
    </source>
</evidence>
<dbReference type="AlphaFoldDB" id="A0A1M4VS31"/>
<dbReference type="RefSeq" id="WP_073236599.1">
    <property type="nucleotide sequence ID" value="NZ_FQUY01000005.1"/>
</dbReference>
<organism evidence="8 9">
    <name type="scientific">Desulforamulus putei DSM 12395</name>
    <dbReference type="NCBI Taxonomy" id="1121429"/>
    <lineage>
        <taxon>Bacteria</taxon>
        <taxon>Bacillati</taxon>
        <taxon>Bacillota</taxon>
        <taxon>Clostridia</taxon>
        <taxon>Eubacteriales</taxon>
        <taxon>Peptococcaceae</taxon>
        <taxon>Desulforamulus</taxon>
    </lineage>
</organism>
<feature type="domain" description="Threonine synthase N-terminal" evidence="7">
    <location>
        <begin position="2"/>
        <end position="79"/>
    </location>
</feature>
<dbReference type="InterPro" id="IPR029144">
    <property type="entry name" value="Thr_synth_N"/>
</dbReference>
<comment type="similarity">
    <text evidence="2">Belongs to the threonine synthase family.</text>
</comment>
<dbReference type="SUPFAM" id="SSF53686">
    <property type="entry name" value="Tryptophan synthase beta subunit-like PLP-dependent enzymes"/>
    <property type="match status" value="1"/>
</dbReference>
<dbReference type="CDD" id="cd01560">
    <property type="entry name" value="Thr-synth_2"/>
    <property type="match status" value="1"/>
</dbReference>
<feature type="modified residue" description="N6-(pyridoxal phosphate)lysine" evidence="5">
    <location>
        <position position="113"/>
    </location>
</feature>
<dbReference type="EC" id="4.2.3.1" evidence="4"/>
<evidence type="ECO:0000313" key="8">
    <source>
        <dbReference type="EMBL" id="SHE71769.1"/>
    </source>
</evidence>
<dbReference type="PANTHER" id="PTHR43515:SF1">
    <property type="entry name" value="THREONINE SYNTHASE-LIKE 1"/>
    <property type="match status" value="1"/>
</dbReference>
<evidence type="ECO:0000256" key="4">
    <source>
        <dbReference type="NCBIfam" id="TIGR00260"/>
    </source>
</evidence>
<evidence type="ECO:0000256" key="1">
    <source>
        <dbReference type="ARBA" id="ARBA00001933"/>
    </source>
</evidence>
<reference evidence="9" key="1">
    <citation type="submission" date="2016-11" db="EMBL/GenBank/DDBJ databases">
        <authorList>
            <person name="Varghese N."/>
            <person name="Submissions S."/>
        </authorList>
    </citation>
    <scope>NUCLEOTIDE SEQUENCE [LARGE SCALE GENOMIC DNA]</scope>
    <source>
        <strain evidence="9">DSM 12395</strain>
    </source>
</reference>
<name>A0A1M4VS31_9FIRM</name>
<evidence type="ECO:0000313" key="9">
    <source>
        <dbReference type="Proteomes" id="UP000184148"/>
    </source>
</evidence>
<evidence type="ECO:0000259" key="7">
    <source>
        <dbReference type="Pfam" id="PF14821"/>
    </source>
</evidence>
<feature type="domain" description="Tryptophan synthase beta chain-like PALP" evidence="6">
    <location>
        <begin position="105"/>
        <end position="342"/>
    </location>
</feature>
<dbReference type="EMBL" id="FQUY01000005">
    <property type="protein sequence ID" value="SHE71769.1"/>
    <property type="molecule type" value="Genomic_DNA"/>
</dbReference>